<proteinExistence type="predicted"/>
<comment type="caution">
    <text evidence="1">The sequence shown here is derived from an EMBL/GenBank/DDBJ whole genome shotgun (WGS) entry which is preliminary data.</text>
</comment>
<gene>
    <name evidence="1" type="ORF">BpHYR1_050089</name>
</gene>
<dbReference type="Proteomes" id="UP000276133">
    <property type="component" value="Unassembled WGS sequence"/>
</dbReference>
<dbReference type="EMBL" id="REGN01004970">
    <property type="protein sequence ID" value="RNA15369.1"/>
    <property type="molecule type" value="Genomic_DNA"/>
</dbReference>
<keyword evidence="2" id="KW-1185">Reference proteome</keyword>
<evidence type="ECO:0000313" key="1">
    <source>
        <dbReference type="EMBL" id="RNA15369.1"/>
    </source>
</evidence>
<sequence length="193" mass="22050">MSSSILFLITQTFVCILFETKTSGKGSRSGLLVVLIKIWKLVFFSNFNFCVEKKSFCAARFEIVLNAFLSRFEYYLINFIDFLQKSELGVTIKPWNPWASEKKMMGTLGHLNKHLVKFLLSGKGKIVEIDESHFAKVKHSKGTFQSYPHMETISIKESDFLANGTDSDHEENCESEFEEVGVAIWKLSLNPTK</sequence>
<reference evidence="1 2" key="1">
    <citation type="journal article" date="2018" name="Sci. Rep.">
        <title>Genomic signatures of local adaptation to the degree of environmental predictability in rotifers.</title>
        <authorList>
            <person name="Franch-Gras L."/>
            <person name="Hahn C."/>
            <person name="Garcia-Roger E.M."/>
            <person name="Carmona M.J."/>
            <person name="Serra M."/>
            <person name="Gomez A."/>
        </authorList>
    </citation>
    <scope>NUCLEOTIDE SEQUENCE [LARGE SCALE GENOMIC DNA]</scope>
    <source>
        <strain evidence="1">HYR1</strain>
    </source>
</reference>
<dbReference type="AlphaFoldDB" id="A0A3M7QVW5"/>
<name>A0A3M7QVW5_BRAPC</name>
<evidence type="ECO:0000313" key="2">
    <source>
        <dbReference type="Proteomes" id="UP000276133"/>
    </source>
</evidence>
<organism evidence="1 2">
    <name type="scientific">Brachionus plicatilis</name>
    <name type="common">Marine rotifer</name>
    <name type="synonym">Brachionus muelleri</name>
    <dbReference type="NCBI Taxonomy" id="10195"/>
    <lineage>
        <taxon>Eukaryota</taxon>
        <taxon>Metazoa</taxon>
        <taxon>Spiralia</taxon>
        <taxon>Gnathifera</taxon>
        <taxon>Rotifera</taxon>
        <taxon>Eurotatoria</taxon>
        <taxon>Monogononta</taxon>
        <taxon>Pseudotrocha</taxon>
        <taxon>Ploima</taxon>
        <taxon>Brachionidae</taxon>
        <taxon>Brachionus</taxon>
    </lineage>
</organism>
<accession>A0A3M7QVW5</accession>
<protein>
    <submittedName>
        <fullName evidence="1">Uncharacterized protein</fullName>
    </submittedName>
</protein>